<dbReference type="Gene3D" id="1.10.418.10">
    <property type="entry name" value="Calponin-like domain"/>
    <property type="match status" value="1"/>
</dbReference>
<evidence type="ECO:0000313" key="9">
    <source>
        <dbReference type="EMBL" id="CAK9261072.1"/>
    </source>
</evidence>
<evidence type="ECO:0000256" key="6">
    <source>
        <dbReference type="SAM" id="MobiDB-lite"/>
    </source>
</evidence>
<evidence type="ECO:0000259" key="7">
    <source>
        <dbReference type="PROSITE" id="PS50021"/>
    </source>
</evidence>
<dbReference type="PROSITE" id="PS00411">
    <property type="entry name" value="KINESIN_MOTOR_1"/>
    <property type="match status" value="1"/>
</dbReference>
<dbReference type="CDD" id="cd21203">
    <property type="entry name" value="CH_AtKIN14-like"/>
    <property type="match status" value="1"/>
</dbReference>
<dbReference type="PRINTS" id="PR00380">
    <property type="entry name" value="KINESINHEAVY"/>
</dbReference>
<accession>A0ABP0W689</accession>
<dbReference type="SMART" id="SM00129">
    <property type="entry name" value="KISc"/>
    <property type="match status" value="1"/>
</dbReference>
<dbReference type="PANTHER" id="PTHR47972">
    <property type="entry name" value="KINESIN-LIKE PROTEIN KLP-3"/>
    <property type="match status" value="1"/>
</dbReference>
<feature type="region of interest" description="Disordered" evidence="6">
    <location>
        <begin position="909"/>
        <end position="928"/>
    </location>
</feature>
<protein>
    <submittedName>
        <fullName evidence="9">Uncharacterized protein</fullName>
    </submittedName>
</protein>
<dbReference type="SUPFAM" id="SSF52540">
    <property type="entry name" value="P-loop containing nucleoside triphosphate hydrolases"/>
    <property type="match status" value="1"/>
</dbReference>
<keyword evidence="4 5" id="KW-0505">Motor protein</keyword>
<dbReference type="SMART" id="SM00033">
    <property type="entry name" value="CH"/>
    <property type="match status" value="1"/>
</dbReference>
<evidence type="ECO:0000256" key="3">
    <source>
        <dbReference type="ARBA" id="ARBA00022840"/>
    </source>
</evidence>
<dbReference type="PANTHER" id="PTHR47972:SF28">
    <property type="entry name" value="KINESIN-LIKE PROTEIN KLP-3"/>
    <property type="match status" value="1"/>
</dbReference>
<evidence type="ECO:0000259" key="8">
    <source>
        <dbReference type="PROSITE" id="PS50067"/>
    </source>
</evidence>
<dbReference type="Gene3D" id="3.40.850.10">
    <property type="entry name" value="Kinesin motor domain"/>
    <property type="match status" value="1"/>
</dbReference>
<feature type="region of interest" description="Disordered" evidence="6">
    <location>
        <begin position="22"/>
        <end position="58"/>
    </location>
</feature>
<dbReference type="CDD" id="cd01366">
    <property type="entry name" value="KISc_C_terminal"/>
    <property type="match status" value="1"/>
</dbReference>
<sequence length="1244" mass="139648">MIRESNYYFKNKKRNNKNVKIRNLSNNKDAQNPHSSKNQSIASGASLSDTHMASRRAEQAANRRMLAAMWLQEIVGVTSLSNEPSEEELRLCLRNGLVLCNAINKVQPGAVPKVVEIPPLSNHLDGAQSAYQYFENVRNFLVAVEEMGLPSFEASDLEQVSLCPSSSAKLVDCILALKAYHEWKQGGAMGFWRLKSPNHLMGYVPNSGKYVTRHKSMNSMCNQARRKWGHPDLEYLGDRDLSSPDLSNAYSHSLTSFISAILGDKSAEEVPMLVEFLLRKVIEEFEYHLLTQRKQITKMGKKLMEEEKRVNDEEADRLLKESHEPDYMKCPDNEELLTLEKQKRELEVESKHRICTLELQLQDAQRKMREIEMDSASLETKYQTFLFHQAEEYKNLRSAQHGAKEEVVRMQMEWKCQLSSLEKELQAMARAASGYHKVLAENRALYNEVQDLKGNIRVYCRVRPFLSDEPGRPTIVDYIGENGEIVLVNPSQQGGKDSRKAFAFNKVFGTMASQEEVFMDTQPLIRSVLDGYNVCIFAYGQTGSGKTFTMNGPNNMTPFNWGVNYRALHDLFHLTQSRLDVFHYEIGVQMLEIYNEQVRDLLNTDGVQRKYPFHIFLIRNSSQLNGSNVPDASMMTVRSTEDVLELMKVGQKNRAVGATALNDRSSRSHSILTIHIQGTDLDSGTTLRGSLHLVDLAGSERVDKSEATGDRLKEAQHINKSLSALGDVIAALAQKSGHVPYRNSKLTQLLQDSLGGQAKTLMFVHVSPDIESFGETVSTLKFAERVSSVELGAARSNKESGEILNLRAQVAQLRDAASKKDAEIERLQALKDRGTPGESNLGNDKSKFKPFSASPHGRRMSTEPAIQRNHKLTMDSGGVVSEVRRSMNKLPGLPKWSRFLVPNTRHDSEDAMEHSVSPSVCSPVQSRTERKLSFEGSEELADKKLLKMRKSTHHLRQSISSLETHKAVLALKEASQQQEKLHSNHREITMYDTKCLSEHTAPQMAHVESIAKDWHDRCQTGGNKSVLASEGDEKLARHSGSTKIQHDAANSGGSHERTNRLKPPSNGVFSQQVSNGELDHLTKEPTTDGQKNCGVFSNTNLYMLNDDVLDEHLENNGMFELQDNYQDDGGILLSESHLSVEIDLSLKVDQNKRLYSSLGQPRHERKALFETQIPCPPVKKSLKISPIRSLRRSIGGPLQARPRRYTDVASVASTDKKPIAKGNISGRGNSAPEDELHVLQENVL</sequence>
<dbReference type="InterPro" id="IPR001715">
    <property type="entry name" value="CH_dom"/>
</dbReference>
<dbReference type="EMBL" id="OZ020108">
    <property type="protein sequence ID" value="CAK9261072.1"/>
    <property type="molecule type" value="Genomic_DNA"/>
</dbReference>
<dbReference type="PROSITE" id="PS50067">
    <property type="entry name" value="KINESIN_MOTOR_2"/>
    <property type="match status" value="1"/>
</dbReference>
<keyword evidence="10" id="KW-1185">Reference proteome</keyword>
<feature type="region of interest" description="Disordered" evidence="6">
    <location>
        <begin position="832"/>
        <end position="863"/>
    </location>
</feature>
<evidence type="ECO:0000313" key="10">
    <source>
        <dbReference type="Proteomes" id="UP001497444"/>
    </source>
</evidence>
<feature type="domain" description="Calponin-homology (CH)" evidence="7">
    <location>
        <begin position="61"/>
        <end position="182"/>
    </location>
</feature>
<keyword evidence="2 5" id="KW-0547">Nucleotide-binding</keyword>
<dbReference type="SUPFAM" id="SSF47576">
    <property type="entry name" value="Calponin-homology domain, CH-domain"/>
    <property type="match status" value="1"/>
</dbReference>
<dbReference type="InterPro" id="IPR036872">
    <property type="entry name" value="CH_dom_sf"/>
</dbReference>
<feature type="region of interest" description="Disordered" evidence="6">
    <location>
        <begin position="1022"/>
        <end position="1067"/>
    </location>
</feature>
<evidence type="ECO:0000256" key="2">
    <source>
        <dbReference type="ARBA" id="ARBA00022741"/>
    </source>
</evidence>
<proteinExistence type="inferred from homology"/>
<dbReference type="InterPro" id="IPR027417">
    <property type="entry name" value="P-loop_NTPase"/>
</dbReference>
<evidence type="ECO:0000256" key="1">
    <source>
        <dbReference type="ARBA" id="ARBA00010899"/>
    </source>
</evidence>
<name>A0ABP0W689_9BRYO</name>
<dbReference type="Proteomes" id="UP001497444">
    <property type="component" value="Chromosome 13"/>
</dbReference>
<organism evidence="9 10">
    <name type="scientific">Sphagnum jensenii</name>
    <dbReference type="NCBI Taxonomy" id="128206"/>
    <lineage>
        <taxon>Eukaryota</taxon>
        <taxon>Viridiplantae</taxon>
        <taxon>Streptophyta</taxon>
        <taxon>Embryophyta</taxon>
        <taxon>Bryophyta</taxon>
        <taxon>Sphagnophytina</taxon>
        <taxon>Sphagnopsida</taxon>
        <taxon>Sphagnales</taxon>
        <taxon>Sphagnaceae</taxon>
        <taxon>Sphagnum</taxon>
    </lineage>
</organism>
<reference evidence="9" key="1">
    <citation type="submission" date="2024-02" db="EMBL/GenBank/DDBJ databases">
        <authorList>
            <consortium name="ELIXIR-Norway"/>
            <consortium name="Elixir Norway"/>
        </authorList>
    </citation>
    <scope>NUCLEOTIDE SEQUENCE</scope>
</reference>
<dbReference type="InterPro" id="IPR001752">
    <property type="entry name" value="Kinesin_motor_dom"/>
</dbReference>
<feature type="domain" description="Kinesin motor" evidence="8">
    <location>
        <begin position="455"/>
        <end position="789"/>
    </location>
</feature>
<evidence type="ECO:0000256" key="4">
    <source>
        <dbReference type="ARBA" id="ARBA00023175"/>
    </source>
</evidence>
<dbReference type="InterPro" id="IPR036961">
    <property type="entry name" value="Kinesin_motor_dom_sf"/>
</dbReference>
<feature type="compositionally biased region" description="Low complexity" evidence="6">
    <location>
        <begin position="915"/>
        <end position="926"/>
    </location>
</feature>
<feature type="binding site" evidence="5">
    <location>
        <begin position="540"/>
        <end position="547"/>
    </location>
    <ligand>
        <name>ATP</name>
        <dbReference type="ChEBI" id="CHEBI:30616"/>
    </ligand>
</feature>
<feature type="compositionally biased region" description="Polar residues" evidence="6">
    <location>
        <begin position="24"/>
        <end position="51"/>
    </location>
</feature>
<comment type="similarity">
    <text evidence="1">Belongs to the TRAFAC class myosin-kinesin ATPase superfamily. Kinesin family. KIN-14 subfamily.</text>
</comment>
<keyword evidence="3 5" id="KW-0067">ATP-binding</keyword>
<evidence type="ECO:0000256" key="5">
    <source>
        <dbReference type="PROSITE-ProRule" id="PRU00283"/>
    </source>
</evidence>
<dbReference type="PROSITE" id="PS50021">
    <property type="entry name" value="CH"/>
    <property type="match status" value="1"/>
</dbReference>
<dbReference type="Pfam" id="PF00307">
    <property type="entry name" value="CH"/>
    <property type="match status" value="1"/>
</dbReference>
<dbReference type="InterPro" id="IPR019821">
    <property type="entry name" value="Kinesin_motor_CS"/>
</dbReference>
<dbReference type="InterPro" id="IPR027640">
    <property type="entry name" value="Kinesin-like_fam"/>
</dbReference>
<dbReference type="Pfam" id="PF00225">
    <property type="entry name" value="Kinesin"/>
    <property type="match status" value="1"/>
</dbReference>
<gene>
    <name evidence="9" type="ORF">CSSPJE1EN1_LOCUS6550</name>
</gene>